<dbReference type="SUPFAM" id="SSF88659">
    <property type="entry name" value="Sigma3 and sigma4 domains of RNA polymerase sigma factors"/>
    <property type="match status" value="1"/>
</dbReference>
<dbReference type="AlphaFoldDB" id="A0A8J6N6R6"/>
<feature type="domain" description="RNA polymerase sigma factor 70 region 4 type 2" evidence="6">
    <location>
        <begin position="130"/>
        <end position="180"/>
    </location>
</feature>
<reference evidence="7 8" key="1">
    <citation type="submission" date="2020-08" db="EMBL/GenBank/DDBJ databases">
        <title>Bridging the membrane lipid divide: bacteria of the FCB group superphylum have the potential to synthesize archaeal ether lipids.</title>
        <authorList>
            <person name="Villanueva L."/>
            <person name="Von Meijenfeldt F.A.B."/>
            <person name="Westbye A.B."/>
            <person name="Yadav S."/>
            <person name="Hopmans E.C."/>
            <person name="Dutilh B.E."/>
            <person name="Sinninghe Damste J.S."/>
        </authorList>
    </citation>
    <scope>NUCLEOTIDE SEQUENCE [LARGE SCALE GENOMIC DNA]</scope>
    <source>
        <strain evidence="7">NIOZ-UU82</strain>
    </source>
</reference>
<proteinExistence type="inferred from homology"/>
<sequence length="197" mass="23543">MNDYENIPDEQLVQLSLKDQDCFYYLMKRYEIKLLRYIKRLTTVSQEEAEDIIQEIFIKVYRNLNGFNRKLKFSSWIYRIARNEIINQYRKTKLRLAMTPLNIEDEENLIDSINDTIEINEAYENLENAERVRKALSELPDKYREILILRYLEDKTYDEISDILRKPPGTVATQINRAKASFKKIAGRHQLDKGIVK</sequence>
<dbReference type="InterPro" id="IPR013324">
    <property type="entry name" value="RNA_pol_sigma_r3/r4-like"/>
</dbReference>
<dbReference type="Pfam" id="PF04542">
    <property type="entry name" value="Sigma70_r2"/>
    <property type="match status" value="1"/>
</dbReference>
<feature type="domain" description="RNA polymerase sigma-70 region 2" evidence="5">
    <location>
        <begin position="26"/>
        <end position="93"/>
    </location>
</feature>
<protein>
    <submittedName>
        <fullName evidence="7">RNA polymerase sigma factor</fullName>
    </submittedName>
</protein>
<dbReference type="PANTHER" id="PTHR43133">
    <property type="entry name" value="RNA POLYMERASE ECF-TYPE SIGMA FACTO"/>
    <property type="match status" value="1"/>
</dbReference>
<evidence type="ECO:0000259" key="6">
    <source>
        <dbReference type="Pfam" id="PF08281"/>
    </source>
</evidence>
<dbReference type="InterPro" id="IPR013325">
    <property type="entry name" value="RNA_pol_sigma_r2"/>
</dbReference>
<keyword evidence="4" id="KW-0804">Transcription</keyword>
<dbReference type="SUPFAM" id="SSF88946">
    <property type="entry name" value="Sigma2 domain of RNA polymerase sigma factors"/>
    <property type="match status" value="1"/>
</dbReference>
<dbReference type="InterPro" id="IPR007627">
    <property type="entry name" value="RNA_pol_sigma70_r2"/>
</dbReference>
<evidence type="ECO:0000259" key="5">
    <source>
        <dbReference type="Pfam" id="PF04542"/>
    </source>
</evidence>
<evidence type="ECO:0000256" key="4">
    <source>
        <dbReference type="ARBA" id="ARBA00023163"/>
    </source>
</evidence>
<dbReference type="InterPro" id="IPR013249">
    <property type="entry name" value="RNA_pol_sigma70_r4_t2"/>
</dbReference>
<evidence type="ECO:0000256" key="1">
    <source>
        <dbReference type="ARBA" id="ARBA00010641"/>
    </source>
</evidence>
<comment type="similarity">
    <text evidence="1">Belongs to the sigma-70 factor family. ECF subfamily.</text>
</comment>
<accession>A0A8J6N6R6</accession>
<dbReference type="Gene3D" id="1.10.1740.10">
    <property type="match status" value="1"/>
</dbReference>
<dbReference type="InterPro" id="IPR014284">
    <property type="entry name" value="RNA_pol_sigma-70_dom"/>
</dbReference>
<dbReference type="GO" id="GO:0003677">
    <property type="term" value="F:DNA binding"/>
    <property type="evidence" value="ECO:0007669"/>
    <property type="project" value="InterPro"/>
</dbReference>
<dbReference type="Proteomes" id="UP000603545">
    <property type="component" value="Unassembled WGS sequence"/>
</dbReference>
<gene>
    <name evidence="7" type="ORF">H8E80_02020</name>
</gene>
<dbReference type="InterPro" id="IPR036388">
    <property type="entry name" value="WH-like_DNA-bd_sf"/>
</dbReference>
<name>A0A8J6N6R6_9BACT</name>
<evidence type="ECO:0000256" key="2">
    <source>
        <dbReference type="ARBA" id="ARBA00023015"/>
    </source>
</evidence>
<organism evidence="7 8">
    <name type="scientific">Candidatus Desulfaltia bathyphila</name>
    <dbReference type="NCBI Taxonomy" id="2841697"/>
    <lineage>
        <taxon>Bacteria</taxon>
        <taxon>Pseudomonadati</taxon>
        <taxon>Thermodesulfobacteriota</taxon>
        <taxon>Desulfobacteria</taxon>
        <taxon>Desulfobacterales</taxon>
        <taxon>Desulfobacterales incertae sedis</taxon>
        <taxon>Candidatus Desulfaltia</taxon>
    </lineage>
</organism>
<evidence type="ECO:0000313" key="8">
    <source>
        <dbReference type="Proteomes" id="UP000603545"/>
    </source>
</evidence>
<dbReference type="CDD" id="cd06171">
    <property type="entry name" value="Sigma70_r4"/>
    <property type="match status" value="1"/>
</dbReference>
<dbReference type="InterPro" id="IPR039425">
    <property type="entry name" value="RNA_pol_sigma-70-like"/>
</dbReference>
<dbReference type="NCBIfam" id="TIGR02937">
    <property type="entry name" value="sigma70-ECF"/>
    <property type="match status" value="1"/>
</dbReference>
<dbReference type="EMBL" id="JACNLL010000024">
    <property type="protein sequence ID" value="MBC8198812.1"/>
    <property type="molecule type" value="Genomic_DNA"/>
</dbReference>
<comment type="caution">
    <text evidence="7">The sequence shown here is derived from an EMBL/GenBank/DDBJ whole genome shotgun (WGS) entry which is preliminary data.</text>
</comment>
<dbReference type="GO" id="GO:0016987">
    <property type="term" value="F:sigma factor activity"/>
    <property type="evidence" value="ECO:0007669"/>
    <property type="project" value="UniProtKB-KW"/>
</dbReference>
<evidence type="ECO:0000313" key="7">
    <source>
        <dbReference type="EMBL" id="MBC8198812.1"/>
    </source>
</evidence>
<dbReference type="GO" id="GO:0006352">
    <property type="term" value="P:DNA-templated transcription initiation"/>
    <property type="evidence" value="ECO:0007669"/>
    <property type="project" value="InterPro"/>
</dbReference>
<keyword evidence="2" id="KW-0805">Transcription regulation</keyword>
<dbReference type="Gene3D" id="1.10.10.10">
    <property type="entry name" value="Winged helix-like DNA-binding domain superfamily/Winged helix DNA-binding domain"/>
    <property type="match status" value="1"/>
</dbReference>
<evidence type="ECO:0000256" key="3">
    <source>
        <dbReference type="ARBA" id="ARBA00023082"/>
    </source>
</evidence>
<dbReference type="Pfam" id="PF08281">
    <property type="entry name" value="Sigma70_r4_2"/>
    <property type="match status" value="1"/>
</dbReference>
<dbReference type="PANTHER" id="PTHR43133:SF51">
    <property type="entry name" value="RNA POLYMERASE SIGMA FACTOR"/>
    <property type="match status" value="1"/>
</dbReference>
<keyword evidence="3" id="KW-0731">Sigma factor</keyword>